<name>A0A2P5AAA9_PARAD</name>
<dbReference type="Proteomes" id="UP000237105">
    <property type="component" value="Unassembled WGS sequence"/>
</dbReference>
<comment type="caution">
    <text evidence="2">The sequence shown here is derived from an EMBL/GenBank/DDBJ whole genome shotgun (WGS) entry which is preliminary data.</text>
</comment>
<evidence type="ECO:0000313" key="3">
    <source>
        <dbReference type="Proteomes" id="UP000237105"/>
    </source>
</evidence>
<proteinExistence type="predicted"/>
<reference evidence="3" key="1">
    <citation type="submission" date="2016-06" db="EMBL/GenBank/DDBJ databases">
        <title>Parallel loss of symbiosis genes in relatives of nitrogen-fixing non-legume Parasponia.</title>
        <authorList>
            <person name="Van Velzen R."/>
            <person name="Holmer R."/>
            <person name="Bu F."/>
            <person name="Rutten L."/>
            <person name="Van Zeijl A."/>
            <person name="Liu W."/>
            <person name="Santuari L."/>
            <person name="Cao Q."/>
            <person name="Sharma T."/>
            <person name="Shen D."/>
            <person name="Roswanjaya Y."/>
            <person name="Wardhani T."/>
            <person name="Kalhor M.S."/>
            <person name="Jansen J."/>
            <person name="Van den Hoogen J."/>
            <person name="Gungor B."/>
            <person name="Hartog M."/>
            <person name="Hontelez J."/>
            <person name="Verver J."/>
            <person name="Yang W.-C."/>
            <person name="Schijlen E."/>
            <person name="Repin R."/>
            <person name="Schilthuizen M."/>
            <person name="Schranz E."/>
            <person name="Heidstra R."/>
            <person name="Miyata K."/>
            <person name="Fedorova E."/>
            <person name="Kohlen W."/>
            <person name="Bisseling T."/>
            <person name="Smit S."/>
            <person name="Geurts R."/>
        </authorList>
    </citation>
    <scope>NUCLEOTIDE SEQUENCE [LARGE SCALE GENOMIC DNA]</scope>
    <source>
        <strain evidence="3">cv. WU1-14</strain>
    </source>
</reference>
<dbReference type="EMBL" id="JXTB01000727">
    <property type="protein sequence ID" value="PON33471.1"/>
    <property type="molecule type" value="Genomic_DNA"/>
</dbReference>
<gene>
    <name evidence="2" type="ORF">PanWU01x14_352480</name>
</gene>
<accession>A0A2P5AAA9</accession>
<sequence>MRLVGGRMVAIIFTGDEKTETLCKRFSDIAGNGSGWREAAELWRNTGNLRQSVARVDGGWRQLGGFLRWHCREMQREREKSGEKREREGKGRGTWP</sequence>
<feature type="non-terminal residue" evidence="2">
    <location>
        <position position="96"/>
    </location>
</feature>
<keyword evidence="3" id="KW-1185">Reference proteome</keyword>
<organism evidence="2 3">
    <name type="scientific">Parasponia andersonii</name>
    <name type="common">Sponia andersonii</name>
    <dbReference type="NCBI Taxonomy" id="3476"/>
    <lineage>
        <taxon>Eukaryota</taxon>
        <taxon>Viridiplantae</taxon>
        <taxon>Streptophyta</taxon>
        <taxon>Embryophyta</taxon>
        <taxon>Tracheophyta</taxon>
        <taxon>Spermatophyta</taxon>
        <taxon>Magnoliopsida</taxon>
        <taxon>eudicotyledons</taxon>
        <taxon>Gunneridae</taxon>
        <taxon>Pentapetalae</taxon>
        <taxon>rosids</taxon>
        <taxon>fabids</taxon>
        <taxon>Rosales</taxon>
        <taxon>Cannabaceae</taxon>
        <taxon>Parasponia</taxon>
    </lineage>
</organism>
<evidence type="ECO:0000313" key="2">
    <source>
        <dbReference type="EMBL" id="PON33471.1"/>
    </source>
</evidence>
<dbReference type="AlphaFoldDB" id="A0A2P5AAA9"/>
<protein>
    <submittedName>
        <fullName evidence="2">Uncharacterized protein</fullName>
    </submittedName>
</protein>
<evidence type="ECO:0000256" key="1">
    <source>
        <dbReference type="SAM" id="MobiDB-lite"/>
    </source>
</evidence>
<feature type="region of interest" description="Disordered" evidence="1">
    <location>
        <begin position="75"/>
        <end position="96"/>
    </location>
</feature>